<keyword evidence="7" id="KW-0472">Membrane</keyword>
<dbReference type="RefSeq" id="WP_172232225.1">
    <property type="nucleotide sequence ID" value="NZ_CP035946.1"/>
</dbReference>
<evidence type="ECO:0000313" key="11">
    <source>
        <dbReference type="Proteomes" id="UP000786183"/>
    </source>
</evidence>
<gene>
    <name evidence="10" type="primary">ftsY</name>
    <name evidence="10" type="ORF">AVCANL283_00285</name>
</gene>
<evidence type="ECO:0000256" key="3">
    <source>
        <dbReference type="ARBA" id="ARBA00022475"/>
    </source>
</evidence>
<evidence type="ECO:0000256" key="7">
    <source>
        <dbReference type="ARBA" id="ARBA00023136"/>
    </source>
</evidence>
<dbReference type="PANTHER" id="PTHR43134">
    <property type="entry name" value="SIGNAL RECOGNITION PARTICLE RECEPTOR SUBUNIT ALPHA"/>
    <property type="match status" value="1"/>
</dbReference>
<dbReference type="InterPro" id="IPR004390">
    <property type="entry name" value="SR_rcpt_FtsY"/>
</dbReference>
<keyword evidence="6" id="KW-0342">GTP-binding</keyword>
<dbReference type="Proteomes" id="UP000786183">
    <property type="component" value="Unassembled WGS sequence"/>
</dbReference>
<dbReference type="InterPro" id="IPR000897">
    <property type="entry name" value="SRP54_GTPase_dom"/>
</dbReference>
<feature type="domain" description="SRP54-type proteins GTP-binding" evidence="9">
    <location>
        <begin position="83"/>
        <end position="284"/>
    </location>
</feature>
<dbReference type="EMBL" id="JACGBB010000001">
    <property type="protein sequence ID" value="MBZ7986549.1"/>
    <property type="molecule type" value="Genomic_DNA"/>
</dbReference>
<accession>A0ABS7WP55</accession>
<evidence type="ECO:0000259" key="8">
    <source>
        <dbReference type="SMART" id="SM00382"/>
    </source>
</evidence>
<reference evidence="10 11" key="1">
    <citation type="submission" date="2020-07" db="EMBL/GenBank/DDBJ databases">
        <title>Transfer of Campylobacter canadensis to the novel genus Avispirillum gen. nov., that also includes two novel species recovered from migratory waterfowl: Avispirillum anseris sp. nov. and Avispirillum brantae sp. nov.</title>
        <authorList>
            <person name="Miller W.G."/>
            <person name="Chapman M.H."/>
            <person name="Yee E."/>
            <person name="Inglis G.D."/>
        </authorList>
    </citation>
    <scope>NUCLEOTIDE SEQUENCE [LARGE SCALE GENOMIC DNA]</scope>
    <source>
        <strain evidence="10 11">L283</strain>
    </source>
</reference>
<dbReference type="SMART" id="SM00382">
    <property type="entry name" value="AAA"/>
    <property type="match status" value="1"/>
</dbReference>
<comment type="similarity">
    <text evidence="2">Belongs to the GTP-binding SRP family.</text>
</comment>
<evidence type="ECO:0000256" key="2">
    <source>
        <dbReference type="ARBA" id="ARBA00008531"/>
    </source>
</evidence>
<comment type="caution">
    <text evidence="10">The sequence shown here is derived from an EMBL/GenBank/DDBJ whole genome shotgun (WGS) entry which is preliminary data.</text>
</comment>
<evidence type="ECO:0000313" key="10">
    <source>
        <dbReference type="EMBL" id="MBZ7986549.1"/>
    </source>
</evidence>
<proteinExistence type="inferred from homology"/>
<evidence type="ECO:0000259" key="9">
    <source>
        <dbReference type="SMART" id="SM00962"/>
    </source>
</evidence>
<dbReference type="NCBIfam" id="TIGR00064">
    <property type="entry name" value="ftsY"/>
    <property type="match status" value="1"/>
</dbReference>
<sequence>MIDFFKKGLNKTLEAIKGVKTNNDKINKDLLEEMLISADITYEIVEEILYYLPPSDIVKKDDLYNVMSSYFMYEHKNNTTNKPFVELILGVNGVGKTTSIGKLSSFYKNQGKKVLLGACDTFRAGAIMQLELWANKNNCDIVSTKQGHDPSAVAFDTITKAISKGYDNVILDTAGRLENKKNLANELEKIIRISNKALENAPHRKILVLDATQGNSGINQAKVFNDLVKLDGVIITKLDGTSKGGSLFAIARELEIPILYFGYGEGVNDLAQFSPSKYLNVLLDGIFNNG</sequence>
<protein>
    <submittedName>
        <fullName evidence="10">Signal recognition particle-docking protein FtsY</fullName>
    </submittedName>
</protein>
<dbReference type="SUPFAM" id="SSF52540">
    <property type="entry name" value="P-loop containing nucleoside triphosphate hydrolases"/>
    <property type="match status" value="1"/>
</dbReference>
<dbReference type="Pfam" id="PF00448">
    <property type="entry name" value="SRP54"/>
    <property type="match status" value="1"/>
</dbReference>
<evidence type="ECO:0000256" key="1">
    <source>
        <dbReference type="ARBA" id="ARBA00004413"/>
    </source>
</evidence>
<keyword evidence="5" id="KW-0378">Hydrolase</keyword>
<dbReference type="CDD" id="cd17874">
    <property type="entry name" value="FtsY"/>
    <property type="match status" value="1"/>
</dbReference>
<evidence type="ECO:0000256" key="5">
    <source>
        <dbReference type="ARBA" id="ARBA00022801"/>
    </source>
</evidence>
<dbReference type="Gene3D" id="3.40.50.300">
    <property type="entry name" value="P-loop containing nucleotide triphosphate hydrolases"/>
    <property type="match status" value="1"/>
</dbReference>
<dbReference type="PANTHER" id="PTHR43134:SF1">
    <property type="entry name" value="SIGNAL RECOGNITION PARTICLE RECEPTOR SUBUNIT ALPHA"/>
    <property type="match status" value="1"/>
</dbReference>
<feature type="domain" description="AAA+ ATPase" evidence="8">
    <location>
        <begin position="82"/>
        <end position="240"/>
    </location>
</feature>
<evidence type="ECO:0000256" key="4">
    <source>
        <dbReference type="ARBA" id="ARBA00022741"/>
    </source>
</evidence>
<evidence type="ECO:0000256" key="6">
    <source>
        <dbReference type="ARBA" id="ARBA00023134"/>
    </source>
</evidence>
<dbReference type="SMART" id="SM00962">
    <property type="entry name" value="SRP54"/>
    <property type="match status" value="1"/>
</dbReference>
<dbReference type="InterPro" id="IPR027417">
    <property type="entry name" value="P-loop_NTPase"/>
</dbReference>
<organism evidence="10 11">
    <name type="scientific">Campylobacter canadensis</name>
    <dbReference type="NCBI Taxonomy" id="449520"/>
    <lineage>
        <taxon>Bacteria</taxon>
        <taxon>Pseudomonadati</taxon>
        <taxon>Campylobacterota</taxon>
        <taxon>Epsilonproteobacteria</taxon>
        <taxon>Campylobacterales</taxon>
        <taxon>Campylobacteraceae</taxon>
        <taxon>Campylobacter</taxon>
    </lineage>
</organism>
<dbReference type="InterPro" id="IPR003593">
    <property type="entry name" value="AAA+_ATPase"/>
</dbReference>
<name>A0ABS7WP55_9BACT</name>
<keyword evidence="4" id="KW-0547">Nucleotide-binding</keyword>
<keyword evidence="11" id="KW-1185">Reference proteome</keyword>
<keyword evidence="3" id="KW-1003">Cell membrane</keyword>
<comment type="subcellular location">
    <subcellularLocation>
        <location evidence="1">Cell membrane</location>
        <topology evidence="1">Peripheral membrane protein</topology>
        <orientation evidence="1">Cytoplasmic side</orientation>
    </subcellularLocation>
</comment>